<feature type="domain" description="Sialidase" evidence="2">
    <location>
        <begin position="124"/>
        <end position="313"/>
    </location>
</feature>
<accession>A0AAI8YSM6</accession>
<proteinExistence type="predicted"/>
<evidence type="ECO:0000313" key="3">
    <source>
        <dbReference type="EMBL" id="CAK3825000.1"/>
    </source>
</evidence>
<dbReference type="SUPFAM" id="SSF50939">
    <property type="entry name" value="Sialidases"/>
    <property type="match status" value="1"/>
</dbReference>
<dbReference type="Gene3D" id="2.120.10.10">
    <property type="match status" value="1"/>
</dbReference>
<evidence type="ECO:0000313" key="4">
    <source>
        <dbReference type="Proteomes" id="UP001296104"/>
    </source>
</evidence>
<name>A0AAI8YSM6_9PEZI</name>
<evidence type="ECO:0000256" key="1">
    <source>
        <dbReference type="SAM" id="MobiDB-lite"/>
    </source>
</evidence>
<dbReference type="InterPro" id="IPR036278">
    <property type="entry name" value="Sialidase_sf"/>
</dbReference>
<gene>
    <name evidence="3" type="ORF">LECACI_7A001244</name>
</gene>
<dbReference type="Pfam" id="PF13088">
    <property type="entry name" value="BNR_2"/>
    <property type="match status" value="1"/>
</dbReference>
<dbReference type="InterPro" id="IPR011040">
    <property type="entry name" value="Sialidase"/>
</dbReference>
<dbReference type="EMBL" id="CAVMBE010000004">
    <property type="protein sequence ID" value="CAK3825000.1"/>
    <property type="molecule type" value="Genomic_DNA"/>
</dbReference>
<dbReference type="PANTHER" id="PTHR38792">
    <property type="entry name" value="BNR/ASP-BOX REPEAT DOMAIN PROTEIN (AFU_ORTHOLOGUE AFUA_7G06430)-RELATED"/>
    <property type="match status" value="1"/>
</dbReference>
<dbReference type="AlphaFoldDB" id="A0AAI8YSM6"/>
<reference evidence="3" key="1">
    <citation type="submission" date="2023-11" db="EMBL/GenBank/DDBJ databases">
        <authorList>
            <person name="Alioto T."/>
            <person name="Alioto T."/>
            <person name="Gomez Garrido J."/>
        </authorList>
    </citation>
    <scope>NUCLEOTIDE SEQUENCE</scope>
</reference>
<protein>
    <recommendedName>
        <fullName evidence="2">Sialidase domain-containing protein</fullName>
    </recommendedName>
</protein>
<dbReference type="CDD" id="cd15482">
    <property type="entry name" value="Sialidase_non-viral"/>
    <property type="match status" value="1"/>
</dbReference>
<evidence type="ECO:0000259" key="2">
    <source>
        <dbReference type="Pfam" id="PF13088"/>
    </source>
</evidence>
<dbReference type="PANTHER" id="PTHR38792:SF3">
    <property type="entry name" value="BNR_ASP-BOX REPEAT DOMAIN PROTEIN (AFU_ORTHOLOGUE AFUA_7G06430)-RELATED"/>
    <property type="match status" value="1"/>
</dbReference>
<dbReference type="Proteomes" id="UP001296104">
    <property type="component" value="Unassembled WGS sequence"/>
</dbReference>
<organism evidence="3 4">
    <name type="scientific">Lecanosticta acicola</name>
    <dbReference type="NCBI Taxonomy" id="111012"/>
    <lineage>
        <taxon>Eukaryota</taxon>
        <taxon>Fungi</taxon>
        <taxon>Dikarya</taxon>
        <taxon>Ascomycota</taxon>
        <taxon>Pezizomycotina</taxon>
        <taxon>Dothideomycetes</taxon>
        <taxon>Dothideomycetidae</taxon>
        <taxon>Mycosphaerellales</taxon>
        <taxon>Mycosphaerellaceae</taxon>
        <taxon>Lecanosticta</taxon>
    </lineage>
</organism>
<sequence>MQLSRETPSGPRLATSPSYPPRRPAKTLSFPPAGTVRTTRNFVLMLVLLALLLNTLATGPQLRGITFVSFFSFTGRQGSVPTIQEGPATIDTNGVYIRAARLNDGSLIAGYTQTTPTHKILLTSRSVDNGQTWTPHGEVFRADRTTHDCDNAFPMQLANGRILFAWRNHQKNENGRYTYFRISVCFSDDNGVTFKYLSAVDERHMQGINGLWEPYLRIDRSGNVQCYYSAENGPPDQDGIMRISQDGGQTWGDRILVSGHGVASRDGMIGCAPTDDGSNLICVFESTEVGHFTVSAVFSHDDGQTWGERRQIYTPRNGTGCDGKPIVAGAPQISNMQGTLVLSFMTNEDHDDCHGYDGGDMKVITSTDGGHTWSKSYIVGPAPAHWGGIFRLDRRHFLALYSRDGHGALGQKVLLS</sequence>
<comment type="caution">
    <text evidence="3">The sequence shown here is derived from an EMBL/GenBank/DDBJ whole genome shotgun (WGS) entry which is preliminary data.</text>
</comment>
<feature type="region of interest" description="Disordered" evidence="1">
    <location>
        <begin position="1"/>
        <end position="32"/>
    </location>
</feature>
<keyword evidence="4" id="KW-1185">Reference proteome</keyword>